<reference evidence="2" key="1">
    <citation type="journal article" date="2022" name="Int. J. Mol. Sci.">
        <title>Draft Genome of Tanacetum Coccineum: Genomic Comparison of Closely Related Tanacetum-Family Plants.</title>
        <authorList>
            <person name="Yamashiro T."/>
            <person name="Shiraishi A."/>
            <person name="Nakayama K."/>
            <person name="Satake H."/>
        </authorList>
    </citation>
    <scope>NUCLEOTIDE SEQUENCE</scope>
</reference>
<evidence type="ECO:0000313" key="2">
    <source>
        <dbReference type="EMBL" id="GJT43912.1"/>
    </source>
</evidence>
<accession>A0ABQ5DYA9</accession>
<dbReference type="Proteomes" id="UP001151760">
    <property type="component" value="Unassembled WGS sequence"/>
</dbReference>
<gene>
    <name evidence="2" type="ORF">Tco_0952627</name>
</gene>
<name>A0ABQ5DYA9_9ASTR</name>
<feature type="region of interest" description="Disordered" evidence="1">
    <location>
        <begin position="171"/>
        <end position="194"/>
    </location>
</feature>
<evidence type="ECO:0000313" key="3">
    <source>
        <dbReference type="Proteomes" id="UP001151760"/>
    </source>
</evidence>
<comment type="caution">
    <text evidence="2">The sequence shown here is derived from an EMBL/GenBank/DDBJ whole genome shotgun (WGS) entry which is preliminary data.</text>
</comment>
<reference evidence="2" key="2">
    <citation type="submission" date="2022-01" db="EMBL/GenBank/DDBJ databases">
        <authorList>
            <person name="Yamashiro T."/>
            <person name="Shiraishi A."/>
            <person name="Satake H."/>
            <person name="Nakayama K."/>
        </authorList>
    </citation>
    <scope>NUCLEOTIDE SEQUENCE</scope>
</reference>
<dbReference type="EMBL" id="BQNB010015769">
    <property type="protein sequence ID" value="GJT43912.1"/>
    <property type="molecule type" value="Genomic_DNA"/>
</dbReference>
<feature type="compositionally biased region" description="Pro residues" evidence="1">
    <location>
        <begin position="182"/>
        <end position="191"/>
    </location>
</feature>
<organism evidence="2 3">
    <name type="scientific">Tanacetum coccineum</name>
    <dbReference type="NCBI Taxonomy" id="301880"/>
    <lineage>
        <taxon>Eukaryota</taxon>
        <taxon>Viridiplantae</taxon>
        <taxon>Streptophyta</taxon>
        <taxon>Embryophyta</taxon>
        <taxon>Tracheophyta</taxon>
        <taxon>Spermatophyta</taxon>
        <taxon>Magnoliopsida</taxon>
        <taxon>eudicotyledons</taxon>
        <taxon>Gunneridae</taxon>
        <taxon>Pentapetalae</taxon>
        <taxon>asterids</taxon>
        <taxon>campanulids</taxon>
        <taxon>Asterales</taxon>
        <taxon>Asteraceae</taxon>
        <taxon>Asteroideae</taxon>
        <taxon>Anthemideae</taxon>
        <taxon>Anthemidinae</taxon>
        <taxon>Tanacetum</taxon>
    </lineage>
</organism>
<evidence type="ECO:0000256" key="1">
    <source>
        <dbReference type="SAM" id="MobiDB-lite"/>
    </source>
</evidence>
<proteinExistence type="predicted"/>
<sequence>MAPLPPHEQRRPFLRYQGLEYSDADIADFEERMVMEHRDDVGVVVFTSQAWGRLFDTRGPLVWELILEFLNTLRFGEGPPPSYTLIRDPMLRLCHRMMAHSIAGRSQVPEKSGAHISVIAPELPIIDMAKLVRLQIYEQLDNTWVWVAMGLERQPDAAAGALRVAKDSPIVDEGSHADPTPVHAPPPPPPAAARTMPQRMAKLEEDVHEIRGALTEQREAIDCDGLEIFPDSVHGLLLVLYG</sequence>
<protein>
    <submittedName>
        <fullName evidence="2">Uncharacterized protein</fullName>
    </submittedName>
</protein>
<keyword evidence="3" id="KW-1185">Reference proteome</keyword>